<gene>
    <name evidence="10" type="ORF">MANES_02G021400v8</name>
</gene>
<dbReference type="Proteomes" id="UP000091857">
    <property type="component" value="Chromosome 2"/>
</dbReference>
<evidence type="ECO:0000256" key="3">
    <source>
        <dbReference type="ARBA" id="ARBA00022679"/>
    </source>
</evidence>
<keyword evidence="5 8" id="KW-0863">Zinc-finger</keyword>
<evidence type="ECO:0000256" key="2">
    <source>
        <dbReference type="ARBA" id="ARBA00012483"/>
    </source>
</evidence>
<dbReference type="PANTHER" id="PTHR46463:SF44">
    <property type="entry name" value="RING_U-BOX SUPERFAMILY PROTEIN"/>
    <property type="match status" value="1"/>
</dbReference>
<evidence type="ECO:0000256" key="4">
    <source>
        <dbReference type="ARBA" id="ARBA00022723"/>
    </source>
</evidence>
<comment type="caution">
    <text evidence="10">The sequence shown here is derived from an EMBL/GenBank/DDBJ whole genome shotgun (WGS) entry which is preliminary data.</text>
</comment>
<reference evidence="11" key="1">
    <citation type="journal article" date="2016" name="Nat. Biotechnol.">
        <title>Sequencing wild and cultivated cassava and related species reveals extensive interspecific hybridization and genetic diversity.</title>
        <authorList>
            <person name="Bredeson J.V."/>
            <person name="Lyons J.B."/>
            <person name="Prochnik S.E."/>
            <person name="Wu G.A."/>
            <person name="Ha C.M."/>
            <person name="Edsinger-Gonzales E."/>
            <person name="Grimwood J."/>
            <person name="Schmutz J."/>
            <person name="Rabbi I.Y."/>
            <person name="Egesi C."/>
            <person name="Nauluvula P."/>
            <person name="Lebot V."/>
            <person name="Ndunguru J."/>
            <person name="Mkamilo G."/>
            <person name="Bart R.S."/>
            <person name="Setter T.L."/>
            <person name="Gleadow R.M."/>
            <person name="Kulakow P."/>
            <person name="Ferguson M.E."/>
            <person name="Rounsley S."/>
            <person name="Rokhsar D.S."/>
        </authorList>
    </citation>
    <scope>NUCLEOTIDE SEQUENCE [LARGE SCALE GENOMIC DNA]</scope>
    <source>
        <strain evidence="11">cv. AM560-2</strain>
    </source>
</reference>
<dbReference type="OrthoDB" id="8062037at2759"/>
<protein>
    <recommendedName>
        <fullName evidence="2">RING-type E3 ubiquitin transferase</fullName>
        <ecNumber evidence="2">2.3.2.27</ecNumber>
    </recommendedName>
</protein>
<dbReference type="GO" id="GO:0061630">
    <property type="term" value="F:ubiquitin protein ligase activity"/>
    <property type="evidence" value="ECO:0007669"/>
    <property type="project" value="UniProtKB-EC"/>
</dbReference>
<dbReference type="SUPFAM" id="SSF57850">
    <property type="entry name" value="RING/U-box"/>
    <property type="match status" value="1"/>
</dbReference>
<keyword evidence="11" id="KW-1185">Reference proteome</keyword>
<accession>A0A2C9WAG8</accession>
<evidence type="ECO:0000256" key="1">
    <source>
        <dbReference type="ARBA" id="ARBA00000900"/>
    </source>
</evidence>
<dbReference type="InterPro" id="IPR001841">
    <property type="entry name" value="Znf_RING"/>
</dbReference>
<dbReference type="GO" id="GO:0008270">
    <property type="term" value="F:zinc ion binding"/>
    <property type="evidence" value="ECO:0007669"/>
    <property type="project" value="UniProtKB-KW"/>
</dbReference>
<name>A0A2C9WAG8_MANES</name>
<evidence type="ECO:0000259" key="9">
    <source>
        <dbReference type="PROSITE" id="PS50089"/>
    </source>
</evidence>
<keyword evidence="4" id="KW-0479">Metal-binding</keyword>
<keyword evidence="3" id="KW-0808">Transferase</keyword>
<dbReference type="PANTHER" id="PTHR46463">
    <property type="entry name" value="ZINC FINGER, RING/FYVE/PHD-TYPE"/>
    <property type="match status" value="1"/>
</dbReference>
<evidence type="ECO:0000313" key="10">
    <source>
        <dbReference type="EMBL" id="OAY56497.1"/>
    </source>
</evidence>
<organism evidence="10 11">
    <name type="scientific">Manihot esculenta</name>
    <name type="common">Cassava</name>
    <name type="synonym">Jatropha manihot</name>
    <dbReference type="NCBI Taxonomy" id="3983"/>
    <lineage>
        <taxon>Eukaryota</taxon>
        <taxon>Viridiplantae</taxon>
        <taxon>Streptophyta</taxon>
        <taxon>Embryophyta</taxon>
        <taxon>Tracheophyta</taxon>
        <taxon>Spermatophyta</taxon>
        <taxon>Magnoliopsida</taxon>
        <taxon>eudicotyledons</taxon>
        <taxon>Gunneridae</taxon>
        <taxon>Pentapetalae</taxon>
        <taxon>rosids</taxon>
        <taxon>fabids</taxon>
        <taxon>Malpighiales</taxon>
        <taxon>Euphorbiaceae</taxon>
        <taxon>Crotonoideae</taxon>
        <taxon>Manihoteae</taxon>
        <taxon>Manihot</taxon>
    </lineage>
</organism>
<dbReference type="GO" id="GO:0005829">
    <property type="term" value="C:cytosol"/>
    <property type="evidence" value="ECO:0000318"/>
    <property type="project" value="GO_Central"/>
</dbReference>
<dbReference type="EMBL" id="CM004388">
    <property type="protein sequence ID" value="OAY56497.1"/>
    <property type="molecule type" value="Genomic_DNA"/>
</dbReference>
<dbReference type="FunFam" id="3.30.40.10:FF:000376">
    <property type="entry name" value="Putative E3 ubiquitin-protein ligase RHB1A"/>
    <property type="match status" value="1"/>
</dbReference>
<evidence type="ECO:0000256" key="5">
    <source>
        <dbReference type="ARBA" id="ARBA00022771"/>
    </source>
</evidence>
<evidence type="ECO:0000256" key="6">
    <source>
        <dbReference type="ARBA" id="ARBA00022786"/>
    </source>
</evidence>
<comment type="catalytic activity">
    <reaction evidence="1">
        <text>S-ubiquitinyl-[E2 ubiquitin-conjugating enzyme]-L-cysteine + [acceptor protein]-L-lysine = [E2 ubiquitin-conjugating enzyme]-L-cysteine + N(6)-ubiquitinyl-[acceptor protein]-L-lysine.</text>
        <dbReference type="EC" id="2.3.2.27"/>
    </reaction>
</comment>
<keyword evidence="6" id="KW-0833">Ubl conjugation pathway</keyword>
<dbReference type="STRING" id="3983.A0A2C9WAG8"/>
<dbReference type="EC" id="2.3.2.27" evidence="2"/>
<proteinExistence type="predicted"/>
<dbReference type="InterPro" id="IPR013083">
    <property type="entry name" value="Znf_RING/FYVE/PHD"/>
</dbReference>
<sequence>MGGCCCCFSNGAELNRAPPYYYYPRASEERVPLSSHHGAASTLSTGLLVDTNLDTSVPDAYTPPPPPMPFDVALGRSQTPQRAQGASCDKDVGAVQTTSDSVQETTGMDSRGTPAKCEDIKVSSGKEHINLVLDSAKEPEIEPPNSVEPVVSATEEDVCPICLEEYDAENPKITTKCEHHFHLACILEWMERSETCAVCDKEMIIDPPID</sequence>
<dbReference type="Gene3D" id="3.30.40.10">
    <property type="entry name" value="Zinc/RING finger domain, C3HC4 (zinc finger)"/>
    <property type="match status" value="1"/>
</dbReference>
<evidence type="ECO:0000256" key="8">
    <source>
        <dbReference type="PROSITE-ProRule" id="PRU00175"/>
    </source>
</evidence>
<dbReference type="CDD" id="cd23116">
    <property type="entry name" value="RING-H2_AIRP1-like"/>
    <property type="match status" value="1"/>
</dbReference>
<dbReference type="AlphaFoldDB" id="A0A2C9WAG8"/>
<keyword evidence="7" id="KW-0862">Zinc</keyword>
<dbReference type="GO" id="GO:0004842">
    <property type="term" value="F:ubiquitin-protein transferase activity"/>
    <property type="evidence" value="ECO:0000318"/>
    <property type="project" value="GO_Central"/>
</dbReference>
<dbReference type="Gramene" id="Manes.02G021400.2.v8.1">
    <property type="protein sequence ID" value="Manes.02G021400.2.v8.1.CDS"/>
    <property type="gene ID" value="Manes.02G021400.v8.1"/>
</dbReference>
<dbReference type="Pfam" id="PF13639">
    <property type="entry name" value="zf-RING_2"/>
    <property type="match status" value="1"/>
</dbReference>
<dbReference type="OMA" id="KNTKEDC"/>
<dbReference type="PROSITE" id="PS50089">
    <property type="entry name" value="ZF_RING_2"/>
    <property type="match status" value="1"/>
</dbReference>
<evidence type="ECO:0000256" key="7">
    <source>
        <dbReference type="ARBA" id="ARBA00022833"/>
    </source>
</evidence>
<dbReference type="SMART" id="SM00184">
    <property type="entry name" value="RING"/>
    <property type="match status" value="1"/>
</dbReference>
<evidence type="ECO:0000313" key="11">
    <source>
        <dbReference type="Proteomes" id="UP000091857"/>
    </source>
</evidence>
<feature type="domain" description="RING-type" evidence="9">
    <location>
        <begin position="159"/>
        <end position="200"/>
    </location>
</feature>